<feature type="transmembrane region" description="Helical" evidence="9">
    <location>
        <begin position="111"/>
        <end position="137"/>
    </location>
</feature>
<evidence type="ECO:0000313" key="10">
    <source>
        <dbReference type="EMBL" id="QIJ97885.1"/>
    </source>
</evidence>
<comment type="catalytic activity">
    <reaction evidence="8">
        <text>a ubiquinone + NADH + 5 H(+)(in) = a ubiquinol + NAD(+) + 4 H(+)(out)</text>
        <dbReference type="Rhea" id="RHEA:29091"/>
        <dbReference type="Rhea" id="RHEA-COMP:9565"/>
        <dbReference type="Rhea" id="RHEA-COMP:9566"/>
        <dbReference type="ChEBI" id="CHEBI:15378"/>
        <dbReference type="ChEBI" id="CHEBI:16389"/>
        <dbReference type="ChEBI" id="CHEBI:17976"/>
        <dbReference type="ChEBI" id="CHEBI:57540"/>
        <dbReference type="ChEBI" id="CHEBI:57945"/>
        <dbReference type="EC" id="7.1.1.2"/>
    </reaction>
</comment>
<dbReference type="GO" id="GO:0009060">
    <property type="term" value="P:aerobic respiration"/>
    <property type="evidence" value="ECO:0007669"/>
    <property type="project" value="TreeGrafter"/>
</dbReference>
<sequence>MVLFLNFVYLALSSLLAFVIVMVFVAFFILGERKISGLYADPEGSNKVGLFGLLQSFADLLKLIIKYKFVFFQNRSWLSWLGVYLLVLLSCGYCVILSLGYSGLFSDNMMLWFLIVTSITGYSLLSVGWGSFGWGSYNKFALLSCVRSAFGSISFEACFMCVVIMVAMVVGSYSVCGLLGSSWFIGLVMPLVYGLWLVGILCECNRTPLDYAEAESELVSGLNTEYCNVPFTCLFACEYLIMVIFSWFSAILFWGGAAVLGFTMFHVVFFVWARATLPRVRYDYFVSFMWRCAILVLVFSFFFVL</sequence>
<dbReference type="InterPro" id="IPR001694">
    <property type="entry name" value="NADH_UbQ_OxRdtase_su1/FPO"/>
</dbReference>
<evidence type="ECO:0000256" key="7">
    <source>
        <dbReference type="RuleBase" id="RU000471"/>
    </source>
</evidence>
<protein>
    <recommendedName>
        <fullName evidence="3 8">NADH-ubiquinone oxidoreductase chain 1</fullName>
        <ecNumber evidence="8">7.1.1.2</ecNumber>
    </recommendedName>
</protein>
<dbReference type="GO" id="GO:0008137">
    <property type="term" value="F:NADH dehydrogenase (ubiquinone) activity"/>
    <property type="evidence" value="ECO:0007669"/>
    <property type="project" value="UniProtKB-EC"/>
</dbReference>
<feature type="transmembrane region" description="Helical" evidence="9">
    <location>
        <begin position="251"/>
        <end position="272"/>
    </location>
</feature>
<feature type="transmembrane region" description="Helical" evidence="9">
    <location>
        <begin position="183"/>
        <end position="205"/>
    </location>
</feature>
<keyword evidence="4 7" id="KW-0812">Transmembrane</keyword>
<feature type="transmembrane region" description="Helical" evidence="9">
    <location>
        <begin position="77"/>
        <end position="99"/>
    </location>
</feature>
<dbReference type="EC" id="7.1.1.2" evidence="8"/>
<evidence type="ECO:0000256" key="9">
    <source>
        <dbReference type="SAM" id="Phobius"/>
    </source>
</evidence>
<name>A0A6G7S828_9TREM</name>
<evidence type="ECO:0000256" key="8">
    <source>
        <dbReference type="RuleBase" id="RU000473"/>
    </source>
</evidence>
<keyword evidence="5 9" id="KW-1133">Transmembrane helix</keyword>
<keyword evidence="6 9" id="KW-0472">Membrane</keyword>
<dbReference type="GeneID" id="44799835"/>
<evidence type="ECO:0000256" key="6">
    <source>
        <dbReference type="ARBA" id="ARBA00023136"/>
    </source>
</evidence>
<accession>A0A6G7S828</accession>
<dbReference type="AlphaFoldDB" id="A0A6G7S828"/>
<evidence type="ECO:0000256" key="3">
    <source>
        <dbReference type="ARBA" id="ARBA00021009"/>
    </source>
</evidence>
<evidence type="ECO:0000256" key="4">
    <source>
        <dbReference type="ARBA" id="ARBA00022692"/>
    </source>
</evidence>
<keyword evidence="7" id="KW-0520">NAD</keyword>
<feature type="transmembrane region" description="Helical" evidence="9">
    <location>
        <begin position="284"/>
        <end position="304"/>
    </location>
</feature>
<reference evidence="10" key="2">
    <citation type="journal article" date="2020" name="Korean J. Parasitol.">
        <title>Mitochondrial Genome Sequence of Echinostoma revolutum from Red-Crowned Crane (Grus japonensis).</title>
        <authorList>
            <person name="Ran R."/>
            <person name="Zhao Q."/>
            <person name="Abuzeid A.M.I."/>
            <person name="Huang Y."/>
            <person name="Liu Y."/>
            <person name="Sun Y."/>
            <person name="He L."/>
            <person name="Li X."/>
            <person name="Liu J."/>
            <person name="Li G."/>
        </authorList>
    </citation>
    <scope>NUCLEOTIDE SEQUENCE</scope>
</reference>
<keyword evidence="8 10" id="KW-0496">Mitochondrion</keyword>
<evidence type="ECO:0000256" key="2">
    <source>
        <dbReference type="ARBA" id="ARBA00010535"/>
    </source>
</evidence>
<dbReference type="RefSeq" id="YP_009734333.1">
    <property type="nucleotide sequence ID" value="NC_046395.1"/>
</dbReference>
<feature type="transmembrane region" description="Helical" evidence="9">
    <location>
        <begin position="149"/>
        <end position="171"/>
    </location>
</feature>
<keyword evidence="8" id="KW-0830">Ubiquinone</keyword>
<dbReference type="CTD" id="67122155"/>
<comment type="subcellular location">
    <subcellularLocation>
        <location evidence="1">Membrane</location>
        <topology evidence="1">Multi-pass membrane protein</topology>
    </subcellularLocation>
    <subcellularLocation>
        <location evidence="7">Mitochondrion inner membrane</location>
        <topology evidence="7">Multi-pass membrane protein</topology>
    </subcellularLocation>
</comment>
<geneLocation type="mitochondrion" evidence="10"/>
<dbReference type="GO" id="GO:0003954">
    <property type="term" value="F:NADH dehydrogenase activity"/>
    <property type="evidence" value="ECO:0007669"/>
    <property type="project" value="TreeGrafter"/>
</dbReference>
<dbReference type="Pfam" id="PF00146">
    <property type="entry name" value="NADHdh"/>
    <property type="match status" value="1"/>
</dbReference>
<gene>
    <name evidence="10" type="primary">nad1</name>
</gene>
<proteinExistence type="inferred from homology"/>
<dbReference type="PANTHER" id="PTHR11432">
    <property type="entry name" value="NADH DEHYDROGENASE SUBUNIT 1"/>
    <property type="match status" value="1"/>
</dbReference>
<evidence type="ECO:0000256" key="1">
    <source>
        <dbReference type="ARBA" id="ARBA00004141"/>
    </source>
</evidence>
<dbReference type="GO" id="GO:0005743">
    <property type="term" value="C:mitochondrial inner membrane"/>
    <property type="evidence" value="ECO:0007669"/>
    <property type="project" value="UniProtKB-SubCell"/>
</dbReference>
<feature type="transmembrane region" description="Helical" evidence="9">
    <location>
        <begin position="7"/>
        <end position="28"/>
    </location>
</feature>
<dbReference type="EMBL" id="MN116706">
    <property type="protein sequence ID" value="QIJ97885.1"/>
    <property type="molecule type" value="Genomic_DNA"/>
</dbReference>
<organism evidence="10">
    <name type="scientific">Echinostoma revolutum</name>
    <dbReference type="NCBI Taxonomy" id="48217"/>
    <lineage>
        <taxon>Eukaryota</taxon>
        <taxon>Metazoa</taxon>
        <taxon>Spiralia</taxon>
        <taxon>Lophotrochozoa</taxon>
        <taxon>Platyhelminthes</taxon>
        <taxon>Trematoda</taxon>
        <taxon>Digenea</taxon>
        <taxon>Plagiorchiida</taxon>
        <taxon>Echinostomata</taxon>
        <taxon>Echinostomatoidea</taxon>
        <taxon>Echinostomatidae</taxon>
        <taxon>Echinostoma</taxon>
    </lineage>
</organism>
<reference evidence="10" key="1">
    <citation type="submission" date="2019-06" db="EMBL/GenBank/DDBJ databases">
        <authorList>
            <person name="Ran K.R."/>
            <person name="Li Q.G."/>
        </authorList>
    </citation>
    <scope>NUCLEOTIDE SEQUENCE</scope>
</reference>
<evidence type="ECO:0000256" key="5">
    <source>
        <dbReference type="ARBA" id="ARBA00022989"/>
    </source>
</evidence>
<comment type="similarity">
    <text evidence="2 7">Belongs to the complex I subunit 1 family.</text>
</comment>
<dbReference type="PANTHER" id="PTHR11432:SF3">
    <property type="entry name" value="NADH-UBIQUINONE OXIDOREDUCTASE CHAIN 1"/>
    <property type="match status" value="1"/>
</dbReference>